<dbReference type="PANTHER" id="PTHR34796">
    <property type="entry name" value="EXPRESSED PROTEIN"/>
    <property type="match status" value="1"/>
</dbReference>
<dbReference type="InterPro" id="IPR005500">
    <property type="entry name" value="DUF309"/>
</dbReference>
<proteinExistence type="predicted"/>
<dbReference type="Proteomes" id="UP000447833">
    <property type="component" value="Unassembled WGS sequence"/>
</dbReference>
<protein>
    <submittedName>
        <fullName evidence="2">DUF309 domain-containing protein</fullName>
    </submittedName>
</protein>
<accession>A0A845EXQ2</accession>
<organism evidence="2 3">
    <name type="scientific">Guptibacillus hwajinpoensis</name>
    <dbReference type="NCBI Taxonomy" id="208199"/>
    <lineage>
        <taxon>Bacteria</taxon>
        <taxon>Bacillati</taxon>
        <taxon>Bacillota</taxon>
        <taxon>Bacilli</taxon>
        <taxon>Bacillales</taxon>
        <taxon>Guptibacillaceae</taxon>
        <taxon>Guptibacillus</taxon>
    </lineage>
</organism>
<evidence type="ECO:0000313" key="3">
    <source>
        <dbReference type="Proteomes" id="UP000447833"/>
    </source>
</evidence>
<sequence length="175" mass="20650">MYPEAYIEYLAHFHGLRDYFECHEILEEHWKEDPRESRKLHWVGLIQIAVGLYHHRRGNLTGAKRMITNAKRIVLNEREELKNLAINVDELSENLASELQRINEALPYNSFEIPLTNNALITTCQNRCLELGCVYGSKSDLANIELIDRHTRRDRSDIIQERKQQQQLKQQKRNG</sequence>
<keyword evidence="1" id="KW-0175">Coiled coil</keyword>
<comment type="caution">
    <text evidence="2">The sequence shown here is derived from an EMBL/GenBank/DDBJ whole genome shotgun (WGS) entry which is preliminary data.</text>
</comment>
<evidence type="ECO:0000256" key="1">
    <source>
        <dbReference type="SAM" id="Coils"/>
    </source>
</evidence>
<dbReference type="RefSeq" id="WP_160918940.1">
    <property type="nucleotide sequence ID" value="NZ_WMEY01000002.1"/>
</dbReference>
<reference evidence="2 3" key="1">
    <citation type="submission" date="2019-11" db="EMBL/GenBank/DDBJ databases">
        <title>Genome sequences of 17 halophilic strains isolated from different environments.</title>
        <authorList>
            <person name="Furrow R.E."/>
        </authorList>
    </citation>
    <scope>NUCLEOTIDE SEQUENCE [LARGE SCALE GENOMIC DNA]</scope>
    <source>
        <strain evidence="2 3">22506_14_FS</strain>
    </source>
</reference>
<dbReference type="InterPro" id="IPR023203">
    <property type="entry name" value="TTHA0068_sf"/>
</dbReference>
<dbReference type="EMBL" id="WMEY01000002">
    <property type="protein sequence ID" value="MYL63315.1"/>
    <property type="molecule type" value="Genomic_DNA"/>
</dbReference>
<dbReference type="Gene3D" id="1.10.3450.10">
    <property type="entry name" value="TTHA0068-like"/>
    <property type="match status" value="1"/>
</dbReference>
<evidence type="ECO:0000313" key="2">
    <source>
        <dbReference type="EMBL" id="MYL63315.1"/>
    </source>
</evidence>
<feature type="coiled-coil region" evidence="1">
    <location>
        <begin position="74"/>
        <end position="101"/>
    </location>
</feature>
<gene>
    <name evidence="2" type="ORF">GLW07_08090</name>
</gene>
<dbReference type="Pfam" id="PF03745">
    <property type="entry name" value="DUF309"/>
    <property type="match status" value="1"/>
</dbReference>
<dbReference type="AlphaFoldDB" id="A0A845EXQ2"/>
<dbReference type="SUPFAM" id="SSF140663">
    <property type="entry name" value="TTHA0068-like"/>
    <property type="match status" value="1"/>
</dbReference>
<name>A0A845EXQ2_9BACL</name>
<dbReference type="PANTHER" id="PTHR34796:SF1">
    <property type="entry name" value="EXPRESSED PROTEIN"/>
    <property type="match status" value="1"/>
</dbReference>